<name>A0A919GAS4_9ACTN</name>
<keyword evidence="2" id="KW-1185">Reference proteome</keyword>
<gene>
    <name evidence="1" type="ORF">GCM10018781_61180</name>
</gene>
<protein>
    <submittedName>
        <fullName evidence="1">Uncharacterized protein</fullName>
    </submittedName>
</protein>
<reference evidence="1" key="1">
    <citation type="journal article" date="2014" name="Int. J. Syst. Evol. Microbiol.">
        <title>Complete genome sequence of Corynebacterium casei LMG S-19264T (=DSM 44701T), isolated from a smear-ripened cheese.</title>
        <authorList>
            <consortium name="US DOE Joint Genome Institute (JGI-PGF)"/>
            <person name="Walter F."/>
            <person name="Albersmeier A."/>
            <person name="Kalinowski J."/>
            <person name="Ruckert C."/>
        </authorList>
    </citation>
    <scope>NUCLEOTIDE SEQUENCE</scope>
    <source>
        <strain evidence="1">JCM 4646</strain>
    </source>
</reference>
<accession>A0A919GAS4</accession>
<comment type="caution">
    <text evidence="1">The sequence shown here is derived from an EMBL/GenBank/DDBJ whole genome shotgun (WGS) entry which is preliminary data.</text>
</comment>
<organism evidence="1 2">
    <name type="scientific">Kitasatospora indigofera</name>
    <dbReference type="NCBI Taxonomy" id="67307"/>
    <lineage>
        <taxon>Bacteria</taxon>
        <taxon>Bacillati</taxon>
        <taxon>Actinomycetota</taxon>
        <taxon>Actinomycetes</taxon>
        <taxon>Kitasatosporales</taxon>
        <taxon>Streptomycetaceae</taxon>
        <taxon>Kitasatospora</taxon>
    </lineage>
</organism>
<evidence type="ECO:0000313" key="1">
    <source>
        <dbReference type="EMBL" id="GHH80505.1"/>
    </source>
</evidence>
<evidence type="ECO:0000313" key="2">
    <source>
        <dbReference type="Proteomes" id="UP000617734"/>
    </source>
</evidence>
<reference evidence="1" key="2">
    <citation type="submission" date="2020-09" db="EMBL/GenBank/DDBJ databases">
        <authorList>
            <person name="Sun Q."/>
            <person name="Ohkuma M."/>
        </authorList>
    </citation>
    <scope>NUCLEOTIDE SEQUENCE</scope>
    <source>
        <strain evidence="1">JCM 4646</strain>
    </source>
</reference>
<dbReference type="EMBL" id="BNBO01000047">
    <property type="protein sequence ID" value="GHH80505.1"/>
    <property type="molecule type" value="Genomic_DNA"/>
</dbReference>
<proteinExistence type="predicted"/>
<dbReference type="AlphaFoldDB" id="A0A919GAS4"/>
<dbReference type="Proteomes" id="UP000617734">
    <property type="component" value="Unassembled WGS sequence"/>
</dbReference>
<sequence length="161" mass="17288">MFGGVRVRAAASRFGAVPGRAPLPRALTTVAFAGRLRALTGWAGALVRVRELVLANDGPIVKSILRARWVTLSAVLADLAAPDFPPLPFVRPELLGVEPAAGRFGLRVLPGGAGGDRLDFRHGPDEEVGEAQDNANTPPRCWRARWCRPARPGRWSCGHRS</sequence>